<comment type="subcellular location">
    <subcellularLocation>
        <location evidence="1">Nucleus</location>
    </subcellularLocation>
</comment>
<dbReference type="PANTHER" id="PTHR32096:SF79">
    <property type="entry name" value="WRKY DOMAIN-CONTAINING PROTEIN"/>
    <property type="match status" value="1"/>
</dbReference>
<dbReference type="Proteomes" id="UP001231189">
    <property type="component" value="Unassembled WGS sequence"/>
</dbReference>
<evidence type="ECO:0000256" key="2">
    <source>
        <dbReference type="ARBA" id="ARBA00023015"/>
    </source>
</evidence>
<feature type="region of interest" description="Disordered" evidence="6">
    <location>
        <begin position="103"/>
        <end position="134"/>
    </location>
</feature>
<feature type="compositionally biased region" description="Basic and acidic residues" evidence="6">
    <location>
        <begin position="230"/>
        <end position="241"/>
    </location>
</feature>
<gene>
    <name evidence="8" type="ORF">QYE76_015142</name>
</gene>
<proteinExistence type="predicted"/>
<dbReference type="SUPFAM" id="SSF118290">
    <property type="entry name" value="WRKY DNA-binding domain"/>
    <property type="match status" value="1"/>
</dbReference>
<organism evidence="8 9">
    <name type="scientific">Lolium multiflorum</name>
    <name type="common">Italian ryegrass</name>
    <name type="synonym">Lolium perenne subsp. multiflorum</name>
    <dbReference type="NCBI Taxonomy" id="4521"/>
    <lineage>
        <taxon>Eukaryota</taxon>
        <taxon>Viridiplantae</taxon>
        <taxon>Streptophyta</taxon>
        <taxon>Embryophyta</taxon>
        <taxon>Tracheophyta</taxon>
        <taxon>Spermatophyta</taxon>
        <taxon>Magnoliopsida</taxon>
        <taxon>Liliopsida</taxon>
        <taxon>Poales</taxon>
        <taxon>Poaceae</taxon>
        <taxon>BOP clade</taxon>
        <taxon>Pooideae</taxon>
        <taxon>Poodae</taxon>
        <taxon>Poeae</taxon>
        <taxon>Poeae Chloroplast Group 2 (Poeae type)</taxon>
        <taxon>Loliodinae</taxon>
        <taxon>Loliinae</taxon>
        <taxon>Lolium</taxon>
    </lineage>
</organism>
<dbReference type="GO" id="GO:0003700">
    <property type="term" value="F:DNA-binding transcription factor activity"/>
    <property type="evidence" value="ECO:0007669"/>
    <property type="project" value="InterPro"/>
</dbReference>
<reference evidence="8" key="1">
    <citation type="submission" date="2023-07" db="EMBL/GenBank/DDBJ databases">
        <title>A chromosome-level genome assembly of Lolium multiflorum.</title>
        <authorList>
            <person name="Chen Y."/>
            <person name="Copetti D."/>
            <person name="Kolliker R."/>
            <person name="Studer B."/>
        </authorList>
    </citation>
    <scope>NUCLEOTIDE SEQUENCE</scope>
    <source>
        <strain evidence="8">02402/16</strain>
        <tissue evidence="8">Leaf</tissue>
    </source>
</reference>
<evidence type="ECO:0000256" key="6">
    <source>
        <dbReference type="SAM" id="MobiDB-lite"/>
    </source>
</evidence>
<dbReference type="Pfam" id="PF03106">
    <property type="entry name" value="WRKY"/>
    <property type="match status" value="1"/>
</dbReference>
<evidence type="ECO:0000256" key="1">
    <source>
        <dbReference type="ARBA" id="ARBA00004123"/>
    </source>
</evidence>
<feature type="compositionally biased region" description="Basic residues" evidence="6">
    <location>
        <begin position="109"/>
        <end position="134"/>
    </location>
</feature>
<name>A0AAD8U6A2_LOLMU</name>
<comment type="caution">
    <text evidence="8">The sequence shown here is derived from an EMBL/GenBank/DDBJ whole genome shotgun (WGS) entry which is preliminary data.</text>
</comment>
<evidence type="ECO:0000256" key="4">
    <source>
        <dbReference type="ARBA" id="ARBA00023163"/>
    </source>
</evidence>
<keyword evidence="9" id="KW-1185">Reference proteome</keyword>
<dbReference type="InterPro" id="IPR044810">
    <property type="entry name" value="WRKY_plant"/>
</dbReference>
<keyword evidence="3" id="KW-0238">DNA-binding</keyword>
<dbReference type="EMBL" id="JAUUTY010000001">
    <property type="protein sequence ID" value="KAK1698445.1"/>
    <property type="molecule type" value="Genomic_DNA"/>
</dbReference>
<dbReference type="InterPro" id="IPR036576">
    <property type="entry name" value="WRKY_dom_sf"/>
</dbReference>
<dbReference type="AlphaFoldDB" id="A0AAD8U6A2"/>
<protein>
    <recommendedName>
        <fullName evidence="7">WRKY domain-containing protein</fullName>
    </recommendedName>
</protein>
<dbReference type="Gene3D" id="2.20.25.80">
    <property type="entry name" value="WRKY domain"/>
    <property type="match status" value="1"/>
</dbReference>
<sequence length="300" mass="33013">MNSDDWGLGAVVRSCFGGVVPGLEAEQPSLPLVSASREAAVVDRVQAAPACSSSLYDVLEYLDLEHERLLPRAPFSITPPSTGRAWAPERDDILISFPIASTSDPARKQASRKPGVRAPRRPKRSKSKKSQVKRVVREVPDGDGGVCDPDDHWAWRKYGQKPIKGSPYPRGYYKCSSLKACTARKLVERSPAKPGVLVITYIADHCHAVPTYINTPHGTARNALQSPPRSESDEAISRREDDNDSADVSSSVAAADDESELWAPVDMDMGLDEIFGAFDHDFDNFFDEGDDDVFRRSVWL</sequence>
<keyword evidence="4" id="KW-0804">Transcription</keyword>
<dbReference type="PROSITE" id="PS50811">
    <property type="entry name" value="WRKY"/>
    <property type="match status" value="1"/>
</dbReference>
<keyword evidence="5" id="KW-0539">Nucleus</keyword>
<dbReference type="GO" id="GO:0000976">
    <property type="term" value="F:transcription cis-regulatory region binding"/>
    <property type="evidence" value="ECO:0007669"/>
    <property type="project" value="TreeGrafter"/>
</dbReference>
<feature type="domain" description="WRKY" evidence="7">
    <location>
        <begin position="150"/>
        <end position="210"/>
    </location>
</feature>
<dbReference type="GO" id="GO:0005634">
    <property type="term" value="C:nucleus"/>
    <property type="evidence" value="ECO:0007669"/>
    <property type="project" value="UniProtKB-SubCell"/>
</dbReference>
<evidence type="ECO:0000313" key="9">
    <source>
        <dbReference type="Proteomes" id="UP001231189"/>
    </source>
</evidence>
<accession>A0AAD8U6A2</accession>
<dbReference type="SMART" id="SM00774">
    <property type="entry name" value="WRKY"/>
    <property type="match status" value="1"/>
</dbReference>
<feature type="compositionally biased region" description="Polar residues" evidence="6">
    <location>
        <begin position="217"/>
        <end position="229"/>
    </location>
</feature>
<evidence type="ECO:0000259" key="7">
    <source>
        <dbReference type="PROSITE" id="PS50811"/>
    </source>
</evidence>
<dbReference type="PANTHER" id="PTHR32096">
    <property type="entry name" value="WRKY TRANSCRIPTION FACTOR 30-RELATED-RELATED"/>
    <property type="match status" value="1"/>
</dbReference>
<keyword evidence="2" id="KW-0805">Transcription regulation</keyword>
<dbReference type="InterPro" id="IPR003657">
    <property type="entry name" value="WRKY_dom"/>
</dbReference>
<feature type="region of interest" description="Disordered" evidence="6">
    <location>
        <begin position="217"/>
        <end position="257"/>
    </location>
</feature>
<evidence type="ECO:0000256" key="5">
    <source>
        <dbReference type="ARBA" id="ARBA00023242"/>
    </source>
</evidence>
<evidence type="ECO:0000256" key="3">
    <source>
        <dbReference type="ARBA" id="ARBA00023125"/>
    </source>
</evidence>
<evidence type="ECO:0000313" key="8">
    <source>
        <dbReference type="EMBL" id="KAK1698445.1"/>
    </source>
</evidence>